<dbReference type="AlphaFoldDB" id="A0A7S4K4B4"/>
<evidence type="ECO:0000256" key="2">
    <source>
        <dbReference type="SAM" id="MobiDB-lite"/>
    </source>
</evidence>
<dbReference type="SUPFAM" id="SSF57850">
    <property type="entry name" value="RING/U-box"/>
    <property type="match status" value="1"/>
</dbReference>
<feature type="region of interest" description="Disordered" evidence="2">
    <location>
        <begin position="194"/>
        <end position="213"/>
    </location>
</feature>
<name>A0A7S4K4B4_9STRA</name>
<dbReference type="PANTHER" id="PTHR14879">
    <property type="entry name" value="CASPASE REGULATOR, RING FINGER DOMAIN-CONTAINING"/>
    <property type="match status" value="1"/>
</dbReference>
<reference evidence="4" key="1">
    <citation type="submission" date="2021-01" db="EMBL/GenBank/DDBJ databases">
        <authorList>
            <person name="Corre E."/>
            <person name="Pelletier E."/>
            <person name="Niang G."/>
            <person name="Scheremetjew M."/>
            <person name="Finn R."/>
            <person name="Kale V."/>
            <person name="Holt S."/>
            <person name="Cochrane G."/>
            <person name="Meng A."/>
            <person name="Brown T."/>
            <person name="Cohen L."/>
        </authorList>
    </citation>
    <scope>NUCLEOTIDE SEQUENCE</scope>
    <source>
        <strain evidence="4">Isolate 1302-5</strain>
    </source>
</reference>
<dbReference type="PANTHER" id="PTHR14879:SF5">
    <property type="entry name" value="RING-TYPE DOMAIN-CONTAINING PROTEIN"/>
    <property type="match status" value="1"/>
</dbReference>
<dbReference type="GO" id="GO:0008270">
    <property type="term" value="F:zinc ion binding"/>
    <property type="evidence" value="ECO:0007669"/>
    <property type="project" value="UniProtKB-KW"/>
</dbReference>
<evidence type="ECO:0000313" key="4">
    <source>
        <dbReference type="EMBL" id="CAE2283374.1"/>
    </source>
</evidence>
<sequence length="385" mass="42689">MSEESEVTQQRLQPPRNGSAASLLRILEDGVRSHALTKSDTLPVYTGFADFSALLAGGGFVPMNGNRAVNPFVVASRVEDNLRRLRDGRSLADFGQIILVVVENGPSEWLVMDGQHRLGTMRTLLLEHQVDVHFQFRAELARDEAEAHEKLVLYQDQYAPDSRTFLASRAQTRVAERVLERLREEFPCRELWSAEKPPTERRPRPGLRSGDPDRPYLTDNILLGVLGGSGLLRDGATVEGVLGHFLVANDVLKERGRAGTRSLGPGVTARMRDRAASFECYLGFLRETKLDYEDVRADVEERIAAAIAKHDAAANAADEGRKRKRNARQDDDCQICLDSPRTHLFLPCGHRCACSKCADAIITAGSKPLCPICRTEITGTLQVYD</sequence>
<proteinExistence type="predicted"/>
<dbReference type="InterPro" id="IPR001841">
    <property type="entry name" value="Znf_RING"/>
</dbReference>
<evidence type="ECO:0000256" key="1">
    <source>
        <dbReference type="PROSITE-ProRule" id="PRU00175"/>
    </source>
</evidence>
<dbReference type="InterPro" id="IPR013083">
    <property type="entry name" value="Znf_RING/FYVE/PHD"/>
</dbReference>
<dbReference type="InterPro" id="IPR051728">
    <property type="entry name" value="RING-FYVE_E3_ubiquitin-ligase"/>
</dbReference>
<keyword evidence="1" id="KW-0479">Metal-binding</keyword>
<dbReference type="PROSITE" id="PS50089">
    <property type="entry name" value="ZF_RING_2"/>
    <property type="match status" value="1"/>
</dbReference>
<protein>
    <recommendedName>
        <fullName evidence="3">RING-type domain-containing protein</fullName>
    </recommendedName>
</protein>
<dbReference type="Pfam" id="PF13920">
    <property type="entry name" value="zf-C3HC4_3"/>
    <property type="match status" value="1"/>
</dbReference>
<organism evidence="4">
    <name type="scientific">Odontella aurita</name>
    <dbReference type="NCBI Taxonomy" id="265563"/>
    <lineage>
        <taxon>Eukaryota</taxon>
        <taxon>Sar</taxon>
        <taxon>Stramenopiles</taxon>
        <taxon>Ochrophyta</taxon>
        <taxon>Bacillariophyta</taxon>
        <taxon>Mediophyceae</taxon>
        <taxon>Biddulphiophycidae</taxon>
        <taxon>Eupodiscales</taxon>
        <taxon>Odontellaceae</taxon>
        <taxon>Odontella</taxon>
    </lineage>
</organism>
<accession>A0A7S4K4B4</accession>
<dbReference type="Gene3D" id="3.30.40.10">
    <property type="entry name" value="Zinc/RING finger domain, C3HC4 (zinc finger)"/>
    <property type="match status" value="1"/>
</dbReference>
<dbReference type="EMBL" id="HBKQ01056927">
    <property type="protein sequence ID" value="CAE2283374.1"/>
    <property type="molecule type" value="Transcribed_RNA"/>
</dbReference>
<gene>
    <name evidence="4" type="ORF">OAUR00152_LOCUS38929</name>
</gene>
<keyword evidence="1" id="KW-0862">Zinc</keyword>
<feature type="domain" description="RING-type" evidence="3">
    <location>
        <begin position="333"/>
        <end position="374"/>
    </location>
</feature>
<keyword evidence="1" id="KW-0863">Zinc-finger</keyword>
<evidence type="ECO:0000259" key="3">
    <source>
        <dbReference type="PROSITE" id="PS50089"/>
    </source>
</evidence>